<evidence type="ECO:0000256" key="4">
    <source>
        <dbReference type="ARBA" id="ARBA00022737"/>
    </source>
</evidence>
<evidence type="ECO:0000259" key="11">
    <source>
        <dbReference type="PROSITE" id="PS51371"/>
    </source>
</evidence>
<dbReference type="PROSITE" id="PS51846">
    <property type="entry name" value="CNNM"/>
    <property type="match status" value="1"/>
</dbReference>
<protein>
    <submittedName>
        <fullName evidence="13">Hemolysins and related proteins containing CBS domains</fullName>
    </submittedName>
</protein>
<dbReference type="Pfam" id="PF01595">
    <property type="entry name" value="CNNM"/>
    <property type="match status" value="1"/>
</dbReference>
<proteinExistence type="predicted"/>
<dbReference type="Gene3D" id="3.10.580.10">
    <property type="entry name" value="CBS-domain"/>
    <property type="match status" value="1"/>
</dbReference>
<keyword evidence="4" id="KW-0677">Repeat</keyword>
<evidence type="ECO:0000256" key="7">
    <source>
        <dbReference type="PROSITE-ProRule" id="PRU00703"/>
    </source>
</evidence>
<feature type="transmembrane region" description="Helical" evidence="10">
    <location>
        <begin position="102"/>
        <end position="127"/>
    </location>
</feature>
<dbReference type="PROSITE" id="PS51371">
    <property type="entry name" value="CBS"/>
    <property type="match status" value="1"/>
</dbReference>
<evidence type="ECO:0000256" key="10">
    <source>
        <dbReference type="SAM" id="Phobius"/>
    </source>
</evidence>
<dbReference type="InterPro" id="IPR051676">
    <property type="entry name" value="UPF0053_domain"/>
</dbReference>
<evidence type="ECO:0000256" key="5">
    <source>
        <dbReference type="ARBA" id="ARBA00022989"/>
    </source>
</evidence>
<dbReference type="PANTHER" id="PTHR43099:SF5">
    <property type="entry name" value="HLYC_CORC FAMILY TRANSPORTER"/>
    <property type="match status" value="1"/>
</dbReference>
<reference evidence="13" key="1">
    <citation type="submission" date="2020-02" db="EMBL/GenBank/DDBJ databases">
        <authorList>
            <person name="Meier V. D."/>
        </authorList>
    </citation>
    <scope>NUCLEOTIDE SEQUENCE</scope>
    <source>
        <strain evidence="13">AVDCRST_MAG37</strain>
    </source>
</reference>
<evidence type="ECO:0000256" key="9">
    <source>
        <dbReference type="SAM" id="MobiDB-lite"/>
    </source>
</evidence>
<dbReference type="AlphaFoldDB" id="A0A6J4QK83"/>
<dbReference type="InterPro" id="IPR000644">
    <property type="entry name" value="CBS_dom"/>
</dbReference>
<dbReference type="PANTHER" id="PTHR43099">
    <property type="entry name" value="UPF0053 PROTEIN YRKA"/>
    <property type="match status" value="1"/>
</dbReference>
<dbReference type="Pfam" id="PF00571">
    <property type="entry name" value="CBS"/>
    <property type="match status" value="1"/>
</dbReference>
<dbReference type="SUPFAM" id="SSF54631">
    <property type="entry name" value="CBS-domain pair"/>
    <property type="match status" value="1"/>
</dbReference>
<comment type="subcellular location">
    <subcellularLocation>
        <location evidence="1">Cell membrane</location>
        <topology evidence="1">Multi-pass membrane protein</topology>
    </subcellularLocation>
</comment>
<feature type="domain" description="CBS" evidence="11">
    <location>
        <begin position="224"/>
        <end position="288"/>
    </location>
</feature>
<organism evidence="13">
    <name type="scientific">uncultured Rubrobacteraceae bacterium</name>
    <dbReference type="NCBI Taxonomy" id="349277"/>
    <lineage>
        <taxon>Bacteria</taxon>
        <taxon>Bacillati</taxon>
        <taxon>Actinomycetota</taxon>
        <taxon>Rubrobacteria</taxon>
        <taxon>Rubrobacterales</taxon>
        <taxon>Rubrobacteraceae</taxon>
        <taxon>environmental samples</taxon>
    </lineage>
</organism>
<name>A0A6J4QK83_9ACTN</name>
<dbReference type="InterPro" id="IPR046342">
    <property type="entry name" value="CBS_dom_sf"/>
</dbReference>
<sequence length="486" mass="53210">MDGVVLSSLGLFAALFFVALNGLFVSAEFSFVKIRATQVERLVQEGRASAKLVQTAIRKLDAYLAVCQLGITISSLSLGALGEPAIASLIEPLLNSVLPENFIHAVAFGVGFLIITSLHVILGELVPKSVGIQRPEGTSLFIAPFMRAFYYLFLPLTIIFNGAGNAIVRAFGVLPASETEEMHSEIELRTLISQSTRQGALQKRDEDMLEGVFELGETVAREIMVPRPDVVTLPSETPLGQLARVTVMGNYTRYPLFEGENVDQIIGAVHVKDILQAAEAAGSFEADVVARDLMRELITVPENRLIEDVLAAFQRRRIHMAVVIDEWGSFSRGSSPSRTSWRRSSGRSGTSSTRRSRSSGRWKTAATLSKAGYRSKRSTKSSAPPSRARTSALPAVWCWGCWAAPRMSVTRLPSTATSSEWRVWTARGSLSSTYETTRPGRGRMRGVATHVGSSYGLRLYPRPVAEPCSKRSKPCSKIARTRRSSW</sequence>
<keyword evidence="6 8" id="KW-0472">Membrane</keyword>
<dbReference type="CDD" id="cd04590">
    <property type="entry name" value="CBS_pair_CorC_HlyC_assoc"/>
    <property type="match status" value="1"/>
</dbReference>
<feature type="domain" description="CNNM transmembrane" evidence="12">
    <location>
        <begin position="3"/>
        <end position="208"/>
    </location>
</feature>
<feature type="transmembrane region" description="Helical" evidence="10">
    <location>
        <begin position="148"/>
        <end position="168"/>
    </location>
</feature>
<keyword evidence="3 8" id="KW-0812">Transmembrane</keyword>
<keyword evidence="7" id="KW-0129">CBS domain</keyword>
<evidence type="ECO:0000256" key="3">
    <source>
        <dbReference type="ARBA" id="ARBA00022692"/>
    </source>
</evidence>
<evidence type="ECO:0000259" key="12">
    <source>
        <dbReference type="PROSITE" id="PS51846"/>
    </source>
</evidence>
<feature type="compositionally biased region" description="Low complexity" evidence="9">
    <location>
        <begin position="330"/>
        <end position="339"/>
    </location>
</feature>
<feature type="transmembrane region" description="Helical" evidence="10">
    <location>
        <begin position="62"/>
        <end position="82"/>
    </location>
</feature>
<evidence type="ECO:0000313" key="13">
    <source>
        <dbReference type="EMBL" id="CAA9439749.1"/>
    </source>
</evidence>
<feature type="region of interest" description="Disordered" evidence="9">
    <location>
        <begin position="330"/>
        <end position="388"/>
    </location>
</feature>
<gene>
    <name evidence="13" type="ORF">AVDCRST_MAG37-1238</name>
</gene>
<feature type="transmembrane region" description="Helical" evidence="10">
    <location>
        <begin position="6"/>
        <end position="25"/>
    </location>
</feature>
<keyword evidence="2" id="KW-1003">Cell membrane</keyword>
<evidence type="ECO:0000256" key="8">
    <source>
        <dbReference type="PROSITE-ProRule" id="PRU01193"/>
    </source>
</evidence>
<dbReference type="EMBL" id="CADCVD010000052">
    <property type="protein sequence ID" value="CAA9439749.1"/>
    <property type="molecule type" value="Genomic_DNA"/>
</dbReference>
<dbReference type="InterPro" id="IPR044751">
    <property type="entry name" value="Ion_transp-like_CBS"/>
</dbReference>
<dbReference type="GO" id="GO:0005886">
    <property type="term" value="C:plasma membrane"/>
    <property type="evidence" value="ECO:0007669"/>
    <property type="project" value="UniProtKB-SubCell"/>
</dbReference>
<evidence type="ECO:0000256" key="6">
    <source>
        <dbReference type="ARBA" id="ARBA00023136"/>
    </source>
</evidence>
<keyword evidence="5 8" id="KW-1133">Transmembrane helix</keyword>
<dbReference type="InterPro" id="IPR002550">
    <property type="entry name" value="CNNM"/>
</dbReference>
<accession>A0A6J4QK83</accession>
<evidence type="ECO:0000256" key="2">
    <source>
        <dbReference type="ARBA" id="ARBA00022475"/>
    </source>
</evidence>
<dbReference type="Gene3D" id="3.90.1280.20">
    <property type="match status" value="1"/>
</dbReference>
<evidence type="ECO:0000256" key="1">
    <source>
        <dbReference type="ARBA" id="ARBA00004651"/>
    </source>
</evidence>